<comment type="caution">
    <text evidence="2">The sequence shown here is derived from an EMBL/GenBank/DDBJ whole genome shotgun (WGS) entry which is preliminary data.</text>
</comment>
<dbReference type="Proteomes" id="UP001150238">
    <property type="component" value="Unassembled WGS sequence"/>
</dbReference>
<gene>
    <name evidence="2" type="ORF">C8J55DRAFT_558004</name>
</gene>
<evidence type="ECO:0008006" key="4">
    <source>
        <dbReference type="Google" id="ProtNLM"/>
    </source>
</evidence>
<name>A0A9W9ATM9_9AGAR</name>
<proteinExistence type="predicted"/>
<dbReference type="AlphaFoldDB" id="A0A9W9ATM9"/>
<dbReference type="InterPro" id="IPR041078">
    <property type="entry name" value="Plavaka"/>
</dbReference>
<dbReference type="Pfam" id="PF18759">
    <property type="entry name" value="Plavaka"/>
    <property type="match status" value="1"/>
</dbReference>
<feature type="region of interest" description="Disordered" evidence="1">
    <location>
        <begin position="100"/>
        <end position="203"/>
    </location>
</feature>
<sequence length="913" mass="103384">MVKQSCQFCDKKYEKGHGLSKHEKVCASGKRLQPNLSGSRAKAAEAFKKLDRDRKIKKREKKALKNSTTDTDIFMNEPVDTNLDQYDIEMAEYSNFNSERPLAVPAPSDNVAPADPVLRDSSIHPASNRTEGLPDDLIPSHPGTLPSSLPTRTHLTPLPSPPVSHPRQKSPSPDLPSTTVSTEPNDVCGSKESSQDAPESPYAPFANPSIYHMMKYAYGKHAEGLAAAQKINDDVIQQPCFDPRDLIGFNAQKEAKKLDAYQSQTISTPSQSKFPFENHSGWTRSSVNISLPCAGARNPEDKAPKFKVDGVIHQDLLSVRQEAYTGDGAAEFHLRGFKQMWNREGHAQPIRIYGEVYTSDAYLTMEKEVLVSPLEPGCDLERVIVPIMAYSDSTHLPSFGSASLWPGYLWFGSQSKYSRAKPSKFSAHHLVYFPSLPKKVEDAYKKQFGTAPTDSVKTHLKRELHSEIWKLLLTPEFIDAYTNGIVVEGPDGILRRLYSRIFTYSADYPEKVLLASIKNLGTHLCPRCTTRKDQAWEIGTREDMTHRERLHRIDTKTQSEAVKNLLKSSQVPTRSAFSEAFQELGSDMFRLFVVDVMHEVELGVFKSLFTHLVRMAHVMGKDTVQELNERFCKVPTFGRSTIRRFVENASEMTKLGARDFEDLLQCAPACFEGLFTSKSQEIDDLVQDLLGQMASWHAYAKLRLHTDLTLDSFEVATTELGDLFRCFATKTVEEFDTRPLPCEVAAASRRKANAQAKGKDQPNVQTPKPKQKLFNMNTYKFHALSDYPWTIWTFGTTDSYSTQLGELEHRRVKRFYARTNRNQFSFQIACHEHRRRTLQMISKQKGHQYQGRVTRSQVATPSLSFSDSDPLPFTNPMTCYHMSSSTRYFQNLTIWLGELRDDPAFTVNYLFIL</sequence>
<evidence type="ECO:0000256" key="1">
    <source>
        <dbReference type="SAM" id="MobiDB-lite"/>
    </source>
</evidence>
<accession>A0A9W9ATM9</accession>
<dbReference type="EMBL" id="JANVFS010000008">
    <property type="protein sequence ID" value="KAJ4488967.1"/>
    <property type="molecule type" value="Genomic_DNA"/>
</dbReference>
<organism evidence="2 3">
    <name type="scientific">Lentinula lateritia</name>
    <dbReference type="NCBI Taxonomy" id="40482"/>
    <lineage>
        <taxon>Eukaryota</taxon>
        <taxon>Fungi</taxon>
        <taxon>Dikarya</taxon>
        <taxon>Basidiomycota</taxon>
        <taxon>Agaricomycotina</taxon>
        <taxon>Agaricomycetes</taxon>
        <taxon>Agaricomycetidae</taxon>
        <taxon>Agaricales</taxon>
        <taxon>Marasmiineae</taxon>
        <taxon>Omphalotaceae</taxon>
        <taxon>Lentinula</taxon>
    </lineage>
</organism>
<evidence type="ECO:0000313" key="2">
    <source>
        <dbReference type="EMBL" id="KAJ4488967.1"/>
    </source>
</evidence>
<feature type="compositionally biased region" description="Polar residues" evidence="1">
    <location>
        <begin position="145"/>
        <end position="154"/>
    </location>
</feature>
<reference evidence="2" key="1">
    <citation type="submission" date="2022-08" db="EMBL/GenBank/DDBJ databases">
        <authorList>
            <consortium name="DOE Joint Genome Institute"/>
            <person name="Min B."/>
            <person name="Riley R."/>
            <person name="Sierra-Patev S."/>
            <person name="Naranjo-Ortiz M."/>
            <person name="Looney B."/>
            <person name="Konkel Z."/>
            <person name="Slot J.C."/>
            <person name="Sakamoto Y."/>
            <person name="Steenwyk J.L."/>
            <person name="Rokas A."/>
            <person name="Carro J."/>
            <person name="Camarero S."/>
            <person name="Ferreira P."/>
            <person name="Molpeceres G."/>
            <person name="Ruiz-Duenas F.J."/>
            <person name="Serrano A."/>
            <person name="Henrissat B."/>
            <person name="Drula E."/>
            <person name="Hughes K.W."/>
            <person name="Mata J.L."/>
            <person name="Ishikawa N.K."/>
            <person name="Vargas-Isla R."/>
            <person name="Ushijima S."/>
            <person name="Smith C.A."/>
            <person name="Ahrendt S."/>
            <person name="Andreopoulos W."/>
            <person name="He G."/>
            <person name="Labutti K."/>
            <person name="Lipzen A."/>
            <person name="Ng V."/>
            <person name="Sandor L."/>
            <person name="Barry K."/>
            <person name="Martinez A.T."/>
            <person name="Xiao Y."/>
            <person name="Gibbons J.G."/>
            <person name="Terashima K."/>
            <person name="Hibbett D.S."/>
            <person name="Grigoriev I.V."/>
        </authorList>
    </citation>
    <scope>NUCLEOTIDE SEQUENCE</scope>
    <source>
        <strain evidence="2">Sp2 HRB7682 ss15</strain>
    </source>
</reference>
<feature type="compositionally biased region" description="Polar residues" evidence="1">
    <location>
        <begin position="169"/>
        <end position="184"/>
    </location>
</feature>
<reference evidence="2" key="2">
    <citation type="journal article" date="2023" name="Proc. Natl. Acad. Sci. U.S.A.">
        <title>A global phylogenomic analysis of the shiitake genus Lentinula.</title>
        <authorList>
            <person name="Sierra-Patev S."/>
            <person name="Min B."/>
            <person name="Naranjo-Ortiz M."/>
            <person name="Looney B."/>
            <person name="Konkel Z."/>
            <person name="Slot J.C."/>
            <person name="Sakamoto Y."/>
            <person name="Steenwyk J.L."/>
            <person name="Rokas A."/>
            <person name="Carro J."/>
            <person name="Camarero S."/>
            <person name="Ferreira P."/>
            <person name="Molpeceres G."/>
            <person name="Ruiz-Duenas F.J."/>
            <person name="Serrano A."/>
            <person name="Henrissat B."/>
            <person name="Drula E."/>
            <person name="Hughes K.W."/>
            <person name="Mata J.L."/>
            <person name="Ishikawa N.K."/>
            <person name="Vargas-Isla R."/>
            <person name="Ushijima S."/>
            <person name="Smith C.A."/>
            <person name="Donoghue J."/>
            <person name="Ahrendt S."/>
            <person name="Andreopoulos W."/>
            <person name="He G."/>
            <person name="LaButti K."/>
            <person name="Lipzen A."/>
            <person name="Ng V."/>
            <person name="Riley R."/>
            <person name="Sandor L."/>
            <person name="Barry K."/>
            <person name="Martinez A.T."/>
            <person name="Xiao Y."/>
            <person name="Gibbons J.G."/>
            <person name="Terashima K."/>
            <person name="Grigoriev I.V."/>
            <person name="Hibbett D."/>
        </authorList>
    </citation>
    <scope>NUCLEOTIDE SEQUENCE</scope>
    <source>
        <strain evidence="2">Sp2 HRB7682 ss15</strain>
    </source>
</reference>
<protein>
    <recommendedName>
        <fullName evidence="4">C2H2-type domain-containing protein</fullName>
    </recommendedName>
</protein>
<evidence type="ECO:0000313" key="3">
    <source>
        <dbReference type="Proteomes" id="UP001150238"/>
    </source>
</evidence>